<feature type="domain" description="Bacterial transcriptional activator" evidence="7">
    <location>
        <begin position="100"/>
        <end position="243"/>
    </location>
</feature>
<sequence>MLFQVLGPLEIRGRDGVTHRFGAGKPARVLAALLLEPNAWVPGNQLIEATWQEQAVPRSAEANLKTYVWQLRRLLPEHDDGPRIEGRAGAYRLSVGDDELDSRCAAELGVAARGAIEDGDPASALALLLRARRLWRGAPFEGVGVRAPDAVDRLEELRRQLWESLAETQLTLGHTGDAVATLHELTVDDPMRESAWAMLVRALHTMGRPAQALATYRRAQRVLADELGVRPGPELAAAQRLVRSGDDCPEDSAEGATRRELPRAAPWFTGRADELDVLRTACASPSATVLVAGIGGVGKTALVVQAAHELSDRFPDGQFFLDLHATGRRGPVGPAAALARLLRGIGVPQPPSDVDECAALWRSELAHRSVLLVLDNAADAEQVEPLLPAVGASIALVTTRNRDWHLDGAARIDLGPLPFPDAVAMFRAAAGDRCERVDSPDVAAVVRHCGGVPHALRDAGIRLRTRPRWTVRRLAAELAATERPQEPRRREHDHQDRVA</sequence>
<dbReference type="GO" id="GO:0006355">
    <property type="term" value="P:regulation of DNA-templated transcription"/>
    <property type="evidence" value="ECO:0007669"/>
    <property type="project" value="InterPro"/>
</dbReference>
<evidence type="ECO:0000259" key="7">
    <source>
        <dbReference type="SMART" id="SM01043"/>
    </source>
</evidence>
<keyword evidence="4" id="KW-0804">Transcription</keyword>
<dbReference type="InterPro" id="IPR036388">
    <property type="entry name" value="WH-like_DNA-bd_sf"/>
</dbReference>
<dbReference type="Gene3D" id="1.25.40.10">
    <property type="entry name" value="Tetratricopeptide repeat domain"/>
    <property type="match status" value="1"/>
</dbReference>
<reference evidence="9" key="1">
    <citation type="submission" date="2016-10" db="EMBL/GenBank/DDBJ databases">
        <authorList>
            <person name="Varghese N."/>
            <person name="Submissions S."/>
        </authorList>
    </citation>
    <scope>NUCLEOTIDE SEQUENCE [LARGE SCALE GENOMIC DNA]</scope>
    <source>
        <strain evidence="9">CGMCC 4.3568</strain>
    </source>
</reference>
<organism evidence="8 9">
    <name type="scientific">Amycolatopsis marina</name>
    <dbReference type="NCBI Taxonomy" id="490629"/>
    <lineage>
        <taxon>Bacteria</taxon>
        <taxon>Bacillati</taxon>
        <taxon>Actinomycetota</taxon>
        <taxon>Actinomycetes</taxon>
        <taxon>Pseudonocardiales</taxon>
        <taxon>Pseudonocardiaceae</taxon>
        <taxon>Amycolatopsis</taxon>
    </lineage>
</organism>
<feature type="domain" description="OmpR/PhoB-type" evidence="6">
    <location>
        <begin position="16"/>
        <end position="93"/>
    </location>
</feature>
<gene>
    <name evidence="8" type="ORF">SAMN05216266_10927</name>
</gene>
<evidence type="ECO:0000256" key="5">
    <source>
        <dbReference type="SAM" id="MobiDB-lite"/>
    </source>
</evidence>
<dbReference type="Proteomes" id="UP000243799">
    <property type="component" value="Unassembled WGS sequence"/>
</dbReference>
<dbReference type="InterPro" id="IPR027417">
    <property type="entry name" value="P-loop_NTPase"/>
</dbReference>
<dbReference type="InterPro" id="IPR001867">
    <property type="entry name" value="OmpR/PhoB-type_DNA-bd"/>
</dbReference>
<dbReference type="CDD" id="cd15831">
    <property type="entry name" value="BTAD"/>
    <property type="match status" value="1"/>
</dbReference>
<dbReference type="RefSeq" id="WP_091674051.1">
    <property type="nucleotide sequence ID" value="NZ_FOKG01000009.1"/>
</dbReference>
<feature type="region of interest" description="Disordered" evidence="5">
    <location>
        <begin position="480"/>
        <end position="499"/>
    </location>
</feature>
<dbReference type="Gene3D" id="1.10.10.10">
    <property type="entry name" value="Winged helix-like DNA-binding domain superfamily/Winged helix DNA-binding domain"/>
    <property type="match status" value="1"/>
</dbReference>
<dbReference type="InterPro" id="IPR011990">
    <property type="entry name" value="TPR-like_helical_dom_sf"/>
</dbReference>
<dbReference type="InterPro" id="IPR005158">
    <property type="entry name" value="BTAD"/>
</dbReference>
<proteinExistence type="inferred from homology"/>
<dbReference type="SMART" id="SM00862">
    <property type="entry name" value="Trans_reg_C"/>
    <property type="match status" value="1"/>
</dbReference>
<keyword evidence="2" id="KW-0805">Transcription regulation</keyword>
<comment type="similarity">
    <text evidence="1">Belongs to the AfsR/DnrI/RedD regulatory family.</text>
</comment>
<dbReference type="EMBL" id="FOKG01000009">
    <property type="protein sequence ID" value="SFB35982.1"/>
    <property type="molecule type" value="Genomic_DNA"/>
</dbReference>
<evidence type="ECO:0000313" key="8">
    <source>
        <dbReference type="EMBL" id="SFB35982.1"/>
    </source>
</evidence>
<protein>
    <submittedName>
        <fullName evidence="8">DNA-binding transcriptional activator of the SARP family</fullName>
    </submittedName>
</protein>
<accession>A0A1I1AER6</accession>
<evidence type="ECO:0000256" key="4">
    <source>
        <dbReference type="ARBA" id="ARBA00023163"/>
    </source>
</evidence>
<evidence type="ECO:0000256" key="3">
    <source>
        <dbReference type="ARBA" id="ARBA00023125"/>
    </source>
</evidence>
<evidence type="ECO:0000259" key="6">
    <source>
        <dbReference type="SMART" id="SM00862"/>
    </source>
</evidence>
<dbReference type="Gene3D" id="3.40.50.300">
    <property type="entry name" value="P-loop containing nucleotide triphosphate hydrolases"/>
    <property type="match status" value="1"/>
</dbReference>
<evidence type="ECO:0000256" key="1">
    <source>
        <dbReference type="ARBA" id="ARBA00005820"/>
    </source>
</evidence>
<dbReference type="STRING" id="490629.SAMN05216266_10927"/>
<evidence type="ECO:0000313" key="9">
    <source>
        <dbReference type="Proteomes" id="UP000243799"/>
    </source>
</evidence>
<dbReference type="SUPFAM" id="SSF52540">
    <property type="entry name" value="P-loop containing nucleoside triphosphate hydrolases"/>
    <property type="match status" value="1"/>
</dbReference>
<dbReference type="AlphaFoldDB" id="A0A1I1AER6"/>
<evidence type="ECO:0000256" key="2">
    <source>
        <dbReference type="ARBA" id="ARBA00023015"/>
    </source>
</evidence>
<keyword evidence="3 8" id="KW-0238">DNA-binding</keyword>
<dbReference type="GO" id="GO:0003677">
    <property type="term" value="F:DNA binding"/>
    <property type="evidence" value="ECO:0007669"/>
    <property type="project" value="UniProtKB-KW"/>
</dbReference>
<dbReference type="GO" id="GO:0000160">
    <property type="term" value="P:phosphorelay signal transduction system"/>
    <property type="evidence" value="ECO:0007669"/>
    <property type="project" value="InterPro"/>
</dbReference>
<dbReference type="PRINTS" id="PR00364">
    <property type="entry name" value="DISEASERSIST"/>
</dbReference>
<name>A0A1I1AER6_9PSEU</name>
<dbReference type="InterPro" id="IPR016032">
    <property type="entry name" value="Sig_transdc_resp-reg_C-effctor"/>
</dbReference>
<feature type="compositionally biased region" description="Basic and acidic residues" evidence="5">
    <location>
        <begin position="483"/>
        <end position="499"/>
    </location>
</feature>
<dbReference type="Pfam" id="PF03704">
    <property type="entry name" value="BTAD"/>
    <property type="match status" value="1"/>
</dbReference>
<dbReference type="SUPFAM" id="SSF48452">
    <property type="entry name" value="TPR-like"/>
    <property type="match status" value="1"/>
</dbReference>
<dbReference type="SMART" id="SM01043">
    <property type="entry name" value="BTAD"/>
    <property type="match status" value="1"/>
</dbReference>
<dbReference type="OrthoDB" id="3817100at2"/>
<dbReference type="PANTHER" id="PTHR35807:SF1">
    <property type="entry name" value="TRANSCRIPTIONAL REGULATOR REDD"/>
    <property type="match status" value="1"/>
</dbReference>
<dbReference type="PANTHER" id="PTHR35807">
    <property type="entry name" value="TRANSCRIPTIONAL REGULATOR REDD-RELATED"/>
    <property type="match status" value="1"/>
</dbReference>
<keyword evidence="9" id="KW-1185">Reference proteome</keyword>
<dbReference type="InterPro" id="IPR051677">
    <property type="entry name" value="AfsR-DnrI-RedD_regulator"/>
</dbReference>
<dbReference type="SUPFAM" id="SSF46894">
    <property type="entry name" value="C-terminal effector domain of the bipartite response regulators"/>
    <property type="match status" value="1"/>
</dbReference>